<gene>
    <name evidence="10" type="ORF">H8717_05585</name>
</gene>
<dbReference type="InterPro" id="IPR027477">
    <property type="entry name" value="Succ_DH/fumarate_Rdtase_cat_sf"/>
</dbReference>
<evidence type="ECO:0000256" key="2">
    <source>
        <dbReference type="ARBA" id="ARBA00013137"/>
    </source>
</evidence>
<dbReference type="PANTHER" id="PTHR43400:SF7">
    <property type="entry name" value="FAD-DEPENDENT OXIDOREDUCTASE 2 FAD BINDING DOMAIN-CONTAINING PROTEIN"/>
    <property type="match status" value="1"/>
</dbReference>
<evidence type="ECO:0000313" key="10">
    <source>
        <dbReference type="EMBL" id="MBC8575883.1"/>
    </source>
</evidence>
<dbReference type="Pfam" id="PF04205">
    <property type="entry name" value="FMN_bind"/>
    <property type="match status" value="1"/>
</dbReference>
<dbReference type="Gene3D" id="3.90.700.10">
    <property type="entry name" value="Succinate dehydrogenase/fumarate reductase flavoprotein, catalytic domain"/>
    <property type="match status" value="1"/>
</dbReference>
<reference evidence="10 11" key="1">
    <citation type="submission" date="2020-08" db="EMBL/GenBank/DDBJ databases">
        <title>Genome public.</title>
        <authorList>
            <person name="Liu C."/>
            <person name="Sun Q."/>
        </authorList>
    </citation>
    <scope>NUCLEOTIDE SEQUENCE [LARGE SCALE GENOMIC DNA]</scope>
    <source>
        <strain evidence="10 11">BX1</strain>
    </source>
</reference>
<dbReference type="EMBL" id="JACRTB010000007">
    <property type="protein sequence ID" value="MBC8575883.1"/>
    <property type="molecule type" value="Genomic_DNA"/>
</dbReference>
<keyword evidence="5 8" id="KW-0274">FAD</keyword>
<dbReference type="InterPro" id="IPR036188">
    <property type="entry name" value="FAD/NAD-bd_sf"/>
</dbReference>
<keyword evidence="4 8" id="KW-0285">Flavoprotein</keyword>
<dbReference type="Pfam" id="PF00890">
    <property type="entry name" value="FAD_binding_2"/>
    <property type="match status" value="1"/>
</dbReference>
<evidence type="ECO:0000256" key="1">
    <source>
        <dbReference type="ARBA" id="ARBA00008040"/>
    </source>
</evidence>
<evidence type="ECO:0000256" key="6">
    <source>
        <dbReference type="ARBA" id="ARBA00023002"/>
    </source>
</evidence>
<dbReference type="NCBIfam" id="TIGR01813">
    <property type="entry name" value="flavo_cyto_c"/>
    <property type="match status" value="1"/>
</dbReference>
<dbReference type="InterPro" id="IPR007329">
    <property type="entry name" value="FMN-bd"/>
</dbReference>
<protein>
    <recommendedName>
        <fullName evidence="3 8">Urocanate reductase</fullName>
        <ecNumber evidence="2 8">1.3.99.33</ecNumber>
    </recommendedName>
</protein>
<dbReference type="SUPFAM" id="SSF51905">
    <property type="entry name" value="FAD/NAD(P)-binding domain"/>
    <property type="match status" value="1"/>
</dbReference>
<accession>A0ABR7NHK5</accession>
<proteinExistence type="inferred from homology"/>
<dbReference type="PANTHER" id="PTHR43400">
    <property type="entry name" value="FUMARATE REDUCTASE"/>
    <property type="match status" value="1"/>
</dbReference>
<name>A0ABR7NHK5_9FIRM</name>
<evidence type="ECO:0000256" key="5">
    <source>
        <dbReference type="ARBA" id="ARBA00022827"/>
    </source>
</evidence>
<comment type="caution">
    <text evidence="10">The sequence shown here is derived from an EMBL/GenBank/DDBJ whole genome shotgun (WGS) entry which is preliminary data.</text>
</comment>
<dbReference type="SMART" id="SM00900">
    <property type="entry name" value="FMN_bind"/>
    <property type="match status" value="1"/>
</dbReference>
<evidence type="ECO:0000256" key="4">
    <source>
        <dbReference type="ARBA" id="ARBA00022630"/>
    </source>
</evidence>
<dbReference type="EC" id="1.3.99.33" evidence="2 8"/>
<sequence>MKRLPALIAAALMLGSCALPALPAGEDSSRETSYRAGEYRGAAQGYAGELTAFVTLTDSHIDAIRVPDCPETEGIGSVAVEQIPGLIVANQTLAVDVVAGATATSRALIEAAAQAVSASGADPAPLLEPPAQPVRPSLRAEVHEADLIVVGAGGAGLTAALAAAQSGPELRIVLLEKNAAPGGNTLLACDGINAAASAAQQKAGVEDGFEEMLSDSLAASGAQEGELLETLAGDSAVVIDWLAEAGMPLGELTRLPGSSAERAHLPESGEPVGKFLIDGLTGEVRRAGVEILCGTRVSELLTDEEGRISGVIAESPGVRHLYTGGAVILATGGFAANDKLCGSYRTLLRGLDTVSSAAAQGDGIAMAQELGAATVDMAEIVAEPTVHRGSGLIVPRALREGGALLVNRSGERFADELADDASLSEALLAQPGRCGWLIFGEGLLHLLPSALEERTLSGADPEKLSRAAGLPAEALEETISDRNAELPEAADEEGNEPHPARLEGELYALEVAPGVKTTLGGLAITPEAEVLGAAGEPIPGLYAAGEVTGGVHGAAALPGNELAGLLVFGRRAGQNAAGWLSARAEGPESNDV</sequence>
<feature type="signal peptide" evidence="8">
    <location>
        <begin position="1"/>
        <end position="21"/>
    </location>
</feature>
<dbReference type="PROSITE" id="PS51257">
    <property type="entry name" value="PROKAR_LIPOPROTEIN"/>
    <property type="match status" value="1"/>
</dbReference>
<keyword evidence="6 8" id="KW-0560">Oxidoreductase</keyword>
<dbReference type="Gene3D" id="3.50.50.60">
    <property type="entry name" value="FAD/NAD(P)-binding domain"/>
    <property type="match status" value="1"/>
</dbReference>
<evidence type="ECO:0000313" key="11">
    <source>
        <dbReference type="Proteomes" id="UP000658131"/>
    </source>
</evidence>
<comment type="catalytic activity">
    <reaction evidence="7 8">
        <text>dihydrourocanate + A = urocanate + AH2</text>
        <dbReference type="Rhea" id="RHEA:36059"/>
        <dbReference type="ChEBI" id="CHEBI:13193"/>
        <dbReference type="ChEBI" id="CHEBI:17499"/>
        <dbReference type="ChEBI" id="CHEBI:27247"/>
        <dbReference type="ChEBI" id="CHEBI:72991"/>
        <dbReference type="EC" id="1.3.99.33"/>
    </reaction>
</comment>
<dbReference type="InterPro" id="IPR050315">
    <property type="entry name" value="FAD-oxidoreductase_2"/>
</dbReference>
<evidence type="ECO:0000256" key="3">
    <source>
        <dbReference type="ARBA" id="ARBA00015872"/>
    </source>
</evidence>
<dbReference type="Gene3D" id="3.90.1010.20">
    <property type="match status" value="1"/>
</dbReference>
<dbReference type="Proteomes" id="UP000658131">
    <property type="component" value="Unassembled WGS sequence"/>
</dbReference>
<evidence type="ECO:0000256" key="7">
    <source>
        <dbReference type="ARBA" id="ARBA00049922"/>
    </source>
</evidence>
<feature type="domain" description="FMN-binding" evidence="9">
    <location>
        <begin position="45"/>
        <end position="119"/>
    </location>
</feature>
<evidence type="ECO:0000259" key="9">
    <source>
        <dbReference type="SMART" id="SM00900"/>
    </source>
</evidence>
<keyword evidence="11" id="KW-1185">Reference proteome</keyword>
<dbReference type="InterPro" id="IPR010960">
    <property type="entry name" value="Flavocytochrome_c"/>
</dbReference>
<organism evidence="10 11">
    <name type="scientific">Yanshouia hominis</name>
    <dbReference type="NCBI Taxonomy" id="2763673"/>
    <lineage>
        <taxon>Bacteria</taxon>
        <taxon>Bacillati</taxon>
        <taxon>Bacillota</taxon>
        <taxon>Clostridia</taxon>
        <taxon>Eubacteriales</taxon>
        <taxon>Oscillospiraceae</taxon>
        <taxon>Yanshouia</taxon>
    </lineage>
</organism>
<feature type="chain" id="PRO_5044972699" description="Urocanate reductase" evidence="8">
    <location>
        <begin position="22"/>
        <end position="592"/>
    </location>
</feature>
<dbReference type="InterPro" id="IPR003953">
    <property type="entry name" value="FAD-dep_OxRdtase_2_FAD-bd"/>
</dbReference>
<keyword evidence="8" id="KW-0732">Signal</keyword>
<dbReference type="PRINTS" id="PR00368">
    <property type="entry name" value="FADPNR"/>
</dbReference>
<comment type="similarity">
    <text evidence="1 8">Belongs to the FAD-dependent oxidoreductase 2 family. FRD/SDH subfamily.</text>
</comment>
<evidence type="ECO:0000256" key="8">
    <source>
        <dbReference type="RuleBase" id="RU366062"/>
    </source>
</evidence>
<comment type="cofactor">
    <cofactor evidence="8">
        <name>FAD</name>
        <dbReference type="ChEBI" id="CHEBI:57692"/>
    </cofactor>
    <text evidence="8">Binds 1 FAD per subunit.</text>
</comment>
<comment type="cofactor">
    <cofactor evidence="8">
        <name>FMN</name>
        <dbReference type="ChEBI" id="CHEBI:58210"/>
    </cofactor>
    <text evidence="8">Binds 1 or 2 FMN covalently per subunit.</text>
</comment>
<dbReference type="SUPFAM" id="SSF56425">
    <property type="entry name" value="Succinate dehydrogenase/fumarate reductase flavoprotein, catalytic domain"/>
    <property type="match status" value="1"/>
</dbReference>
<dbReference type="RefSeq" id="WP_262399452.1">
    <property type="nucleotide sequence ID" value="NZ_JACRTB010000007.1"/>
</dbReference>